<dbReference type="Proteomes" id="UP000800235">
    <property type="component" value="Unassembled WGS sequence"/>
</dbReference>
<dbReference type="OrthoDB" id="337038at2759"/>
<gene>
    <name evidence="2" type="ORF">EJ08DRAFT_553964</name>
</gene>
<evidence type="ECO:0000313" key="2">
    <source>
        <dbReference type="EMBL" id="KAF2419019.1"/>
    </source>
</evidence>
<reference evidence="2" key="1">
    <citation type="journal article" date="2020" name="Stud. Mycol.">
        <title>101 Dothideomycetes genomes: a test case for predicting lifestyles and emergence of pathogens.</title>
        <authorList>
            <person name="Haridas S."/>
            <person name="Albert R."/>
            <person name="Binder M."/>
            <person name="Bloem J."/>
            <person name="Labutti K."/>
            <person name="Salamov A."/>
            <person name="Andreopoulos B."/>
            <person name="Baker S."/>
            <person name="Barry K."/>
            <person name="Bills G."/>
            <person name="Bluhm B."/>
            <person name="Cannon C."/>
            <person name="Castanera R."/>
            <person name="Culley D."/>
            <person name="Daum C."/>
            <person name="Ezra D."/>
            <person name="Gonzalez J."/>
            <person name="Henrissat B."/>
            <person name="Kuo A."/>
            <person name="Liang C."/>
            <person name="Lipzen A."/>
            <person name="Lutzoni F."/>
            <person name="Magnuson J."/>
            <person name="Mondo S."/>
            <person name="Nolan M."/>
            <person name="Ohm R."/>
            <person name="Pangilinan J."/>
            <person name="Park H.-J."/>
            <person name="Ramirez L."/>
            <person name="Alfaro M."/>
            <person name="Sun H."/>
            <person name="Tritt A."/>
            <person name="Yoshinaga Y."/>
            <person name="Zwiers L.-H."/>
            <person name="Turgeon B."/>
            <person name="Goodwin S."/>
            <person name="Spatafora J."/>
            <person name="Crous P."/>
            <person name="Grigoriev I."/>
        </authorList>
    </citation>
    <scope>NUCLEOTIDE SEQUENCE</scope>
    <source>
        <strain evidence="2">CBS 130266</strain>
    </source>
</reference>
<dbReference type="AlphaFoldDB" id="A0A9P4NFD4"/>
<accession>A0A9P4NFD4</accession>
<name>A0A9P4NFD4_9PEZI</name>
<feature type="non-terminal residue" evidence="2">
    <location>
        <position position="1"/>
    </location>
</feature>
<dbReference type="InterPro" id="IPR035940">
    <property type="entry name" value="CAP_sf"/>
</dbReference>
<comment type="caution">
    <text evidence="2">The sequence shown here is derived from an EMBL/GenBank/DDBJ whole genome shotgun (WGS) entry which is preliminary data.</text>
</comment>
<evidence type="ECO:0000313" key="3">
    <source>
        <dbReference type="Proteomes" id="UP000800235"/>
    </source>
</evidence>
<dbReference type="Pfam" id="PF00188">
    <property type="entry name" value="CAP"/>
    <property type="match status" value="1"/>
</dbReference>
<dbReference type="PANTHER" id="PTHR10334">
    <property type="entry name" value="CYSTEINE-RICH SECRETORY PROTEIN-RELATED"/>
    <property type="match status" value="1"/>
</dbReference>
<evidence type="ECO:0000259" key="1">
    <source>
        <dbReference type="SMART" id="SM00198"/>
    </source>
</evidence>
<feature type="non-terminal residue" evidence="2">
    <location>
        <position position="163"/>
    </location>
</feature>
<feature type="domain" description="SCP" evidence="1">
    <location>
        <begin position="6"/>
        <end position="147"/>
    </location>
</feature>
<sequence length="163" mass="18161">FLSDIDFRNAVMNSTSTVRRAHDASALNWNETLATVARARSESCRTKIDAASPFGEVIANKKPDVTRVVNSWASKAKIYDFDSPNAFLKAMLKKTEDAKSIFEFTELVWKNSTQIGCARKDCTKPNSKVETNFLVICELYPKGNVVGRFKENVQANVDGMENG</sequence>
<dbReference type="Gene3D" id="3.40.33.10">
    <property type="entry name" value="CAP"/>
    <property type="match status" value="1"/>
</dbReference>
<dbReference type="InterPro" id="IPR001283">
    <property type="entry name" value="CRISP-related"/>
</dbReference>
<keyword evidence="3" id="KW-1185">Reference proteome</keyword>
<dbReference type="PRINTS" id="PR00837">
    <property type="entry name" value="V5TPXLIKE"/>
</dbReference>
<organism evidence="2 3">
    <name type="scientific">Tothia fuscella</name>
    <dbReference type="NCBI Taxonomy" id="1048955"/>
    <lineage>
        <taxon>Eukaryota</taxon>
        <taxon>Fungi</taxon>
        <taxon>Dikarya</taxon>
        <taxon>Ascomycota</taxon>
        <taxon>Pezizomycotina</taxon>
        <taxon>Dothideomycetes</taxon>
        <taxon>Pleosporomycetidae</taxon>
        <taxon>Venturiales</taxon>
        <taxon>Cylindrosympodiaceae</taxon>
        <taxon>Tothia</taxon>
    </lineage>
</organism>
<dbReference type="InterPro" id="IPR014044">
    <property type="entry name" value="CAP_dom"/>
</dbReference>
<dbReference type="EMBL" id="MU007120">
    <property type="protein sequence ID" value="KAF2419019.1"/>
    <property type="molecule type" value="Genomic_DNA"/>
</dbReference>
<dbReference type="SMART" id="SM00198">
    <property type="entry name" value="SCP"/>
    <property type="match status" value="1"/>
</dbReference>
<proteinExistence type="predicted"/>
<dbReference type="SUPFAM" id="SSF55797">
    <property type="entry name" value="PR-1-like"/>
    <property type="match status" value="1"/>
</dbReference>
<protein>
    <submittedName>
        <fullName evidence="2">PR-1-like protein</fullName>
    </submittedName>
</protein>